<reference evidence="1 2" key="1">
    <citation type="submission" date="2015-09" db="EMBL/GenBank/DDBJ databases">
        <title>Trachymyrmex zeteki WGS genome.</title>
        <authorList>
            <person name="Nygaard S."/>
            <person name="Hu H."/>
            <person name="Boomsma J."/>
            <person name="Zhang G."/>
        </authorList>
    </citation>
    <scope>NUCLEOTIDE SEQUENCE [LARGE SCALE GENOMIC DNA]</scope>
    <source>
        <strain evidence="1">Tzet28-1</strain>
        <tissue evidence="1">Whole body</tissue>
    </source>
</reference>
<evidence type="ECO:0000313" key="2">
    <source>
        <dbReference type="Proteomes" id="UP000075809"/>
    </source>
</evidence>
<sequence>KFFMNNLKITSVKLILVSEYTKLIQILLTIPVTSCTAERQVWLNSAAILHVHSEIAETLDIDALMDEFIIKNKIRRSTLALRLRD</sequence>
<protein>
    <recommendedName>
        <fullName evidence="3">HAT C-terminal dimerisation domain-containing protein</fullName>
    </recommendedName>
</protein>
<name>A0A151WUQ1_9HYME</name>
<dbReference type="AlphaFoldDB" id="A0A151WUQ1"/>
<dbReference type="STRING" id="64791.A0A151WUQ1"/>
<dbReference type="Proteomes" id="UP000075809">
    <property type="component" value="Unassembled WGS sequence"/>
</dbReference>
<evidence type="ECO:0008006" key="3">
    <source>
        <dbReference type="Google" id="ProtNLM"/>
    </source>
</evidence>
<dbReference type="EMBL" id="KQ982729">
    <property type="protein sequence ID" value="KYQ51566.1"/>
    <property type="molecule type" value="Genomic_DNA"/>
</dbReference>
<keyword evidence="2" id="KW-1185">Reference proteome</keyword>
<evidence type="ECO:0000313" key="1">
    <source>
        <dbReference type="EMBL" id="KYQ51566.1"/>
    </source>
</evidence>
<feature type="non-terminal residue" evidence="1">
    <location>
        <position position="1"/>
    </location>
</feature>
<organism evidence="1 2">
    <name type="scientific">Mycetomoellerius zeteki</name>
    <dbReference type="NCBI Taxonomy" id="64791"/>
    <lineage>
        <taxon>Eukaryota</taxon>
        <taxon>Metazoa</taxon>
        <taxon>Ecdysozoa</taxon>
        <taxon>Arthropoda</taxon>
        <taxon>Hexapoda</taxon>
        <taxon>Insecta</taxon>
        <taxon>Pterygota</taxon>
        <taxon>Neoptera</taxon>
        <taxon>Endopterygota</taxon>
        <taxon>Hymenoptera</taxon>
        <taxon>Apocrita</taxon>
        <taxon>Aculeata</taxon>
        <taxon>Formicoidea</taxon>
        <taxon>Formicidae</taxon>
        <taxon>Myrmicinae</taxon>
        <taxon>Mycetomoellerius</taxon>
    </lineage>
</organism>
<accession>A0A151WUQ1</accession>
<gene>
    <name evidence="1" type="ORF">ALC60_09332</name>
</gene>
<proteinExistence type="predicted"/>